<dbReference type="PANTHER" id="PTHR46704">
    <property type="entry name" value="CXC DOMAIN-CONTAINING PROTEIN-RELATED"/>
    <property type="match status" value="1"/>
</dbReference>
<keyword evidence="2" id="KW-1185">Reference proteome</keyword>
<proteinExistence type="predicted"/>
<accession>A0A9Q1EJX0</accession>
<organism evidence="1 2">
    <name type="scientific">Synaphobranchus kaupii</name>
    <name type="common">Kaup's arrowtooth eel</name>
    <dbReference type="NCBI Taxonomy" id="118154"/>
    <lineage>
        <taxon>Eukaryota</taxon>
        <taxon>Metazoa</taxon>
        <taxon>Chordata</taxon>
        <taxon>Craniata</taxon>
        <taxon>Vertebrata</taxon>
        <taxon>Euteleostomi</taxon>
        <taxon>Actinopterygii</taxon>
        <taxon>Neopterygii</taxon>
        <taxon>Teleostei</taxon>
        <taxon>Anguilliformes</taxon>
        <taxon>Synaphobranchidae</taxon>
        <taxon>Synaphobranchus</taxon>
    </lineage>
</organism>
<evidence type="ECO:0000313" key="2">
    <source>
        <dbReference type="Proteomes" id="UP001152622"/>
    </source>
</evidence>
<protein>
    <submittedName>
        <fullName evidence="1">Uncharacterized protein</fullName>
    </submittedName>
</protein>
<dbReference type="EMBL" id="JAINUF010000016">
    <property type="protein sequence ID" value="KAJ8340119.1"/>
    <property type="molecule type" value="Genomic_DNA"/>
</dbReference>
<name>A0A9Q1EJX0_SYNKA</name>
<sequence>MVLQDLGNPFQEESHDLYSIDTRDIANPSSAELLQSHLKKGQTKFQEFVQGLQNHPTTFYEPIKKNRVDFFSQDSATAEPSKQKLVKENCQLFSKLFISCQSRECDLQEFFQHENQPFPAALSDGGKLYACQKSQLASILESYITSPDQEPDTDVIIIDGSALVHTLPPKRSKTFEDYAALDVLPTIHAYAMKYKSTHVVFDVYNPSSLKMETRSKRGQGGRRKVTNKNKVPSNWRNFLRHNDNKTDLFHFLADKIAHMTVPNMVVVTKGPDVLSTSETSLDSLDKCFHEEADTRIFVHARHATEEGSKTIMIKANDTDILVIALSIFPSLQDLGLQKLWVAFGHGQSLRWIGVHDLYCYIGPEKTKGILFFHAFTGCDTVSAFRNKGKKTAWQTWDICSEASPIFTKLSQYPPILNDGDLEILEKFVVLMYDRSSTAVSVDEARLDMFARKQRPYEAIPPTRAALLQHTKHAAYQAGCIWGQSTQRQPESESPGDWGWKKRQGGVGFDWLVGQSHSVPFTDSLIELSSGFAMDVSFGRSWPPAHSPEACSTLKTGARQKERAHSDTESVGITVALEVLQWAQLEGSKNPHDFYGLLEGVQDEVGVFPFEGVTDRCGSSVNWNARRAACC</sequence>
<reference evidence="1" key="1">
    <citation type="journal article" date="2023" name="Science">
        <title>Genome structures resolve the early diversification of teleost fishes.</title>
        <authorList>
            <person name="Parey E."/>
            <person name="Louis A."/>
            <person name="Montfort J."/>
            <person name="Bouchez O."/>
            <person name="Roques C."/>
            <person name="Iampietro C."/>
            <person name="Lluch J."/>
            <person name="Castinel A."/>
            <person name="Donnadieu C."/>
            <person name="Desvignes T."/>
            <person name="Floi Bucao C."/>
            <person name="Jouanno E."/>
            <person name="Wen M."/>
            <person name="Mejri S."/>
            <person name="Dirks R."/>
            <person name="Jansen H."/>
            <person name="Henkel C."/>
            <person name="Chen W.J."/>
            <person name="Zahm M."/>
            <person name="Cabau C."/>
            <person name="Klopp C."/>
            <person name="Thompson A.W."/>
            <person name="Robinson-Rechavi M."/>
            <person name="Braasch I."/>
            <person name="Lecointre G."/>
            <person name="Bobe J."/>
            <person name="Postlethwait J.H."/>
            <person name="Berthelot C."/>
            <person name="Roest Crollius H."/>
            <person name="Guiguen Y."/>
        </authorList>
    </citation>
    <scope>NUCLEOTIDE SEQUENCE</scope>
    <source>
        <strain evidence="1">WJC10195</strain>
    </source>
</reference>
<gene>
    <name evidence="1" type="ORF">SKAU_G00347520</name>
</gene>
<evidence type="ECO:0000313" key="1">
    <source>
        <dbReference type="EMBL" id="KAJ8340119.1"/>
    </source>
</evidence>
<comment type="caution">
    <text evidence="1">The sequence shown here is derived from an EMBL/GenBank/DDBJ whole genome shotgun (WGS) entry which is preliminary data.</text>
</comment>
<dbReference type="AlphaFoldDB" id="A0A9Q1EJX0"/>
<dbReference type="Proteomes" id="UP001152622">
    <property type="component" value="Chromosome 16"/>
</dbReference>
<dbReference type="OrthoDB" id="8925259at2759"/>
<dbReference type="PANTHER" id="PTHR46704:SF9">
    <property type="entry name" value="BHLH DOMAIN-CONTAINING PROTEIN"/>
    <property type="match status" value="1"/>
</dbReference>